<accession>A0ABY8VXW1</accession>
<name>A0ABY8VXW1_9MYCO</name>
<protein>
    <submittedName>
        <fullName evidence="1">Uncharacterized protein</fullName>
    </submittedName>
</protein>
<organism evidence="1 2">
    <name type="scientific">Candidatus Mycobacterium wuenschmannii</name>
    <dbReference type="NCBI Taxonomy" id="3027808"/>
    <lineage>
        <taxon>Bacteria</taxon>
        <taxon>Bacillati</taxon>
        <taxon>Actinomycetota</taxon>
        <taxon>Actinomycetes</taxon>
        <taxon>Mycobacteriales</taxon>
        <taxon>Mycobacteriaceae</taxon>
        <taxon>Mycobacterium</taxon>
    </lineage>
</organism>
<dbReference type="EMBL" id="CP126981">
    <property type="protein sequence ID" value="WIM88473.1"/>
    <property type="molecule type" value="Genomic_DNA"/>
</dbReference>
<reference evidence="1 2" key="1">
    <citation type="journal article" date="2023" name="Microbiol. Resour. Announc.">
        <title>Complete Genome Sequence of Mycobacterium wuenschmanii, a novel Nontuberculous Mycobacterium Isolated from a captive population of Amazon Milk Frogs.</title>
        <authorList>
            <person name="Hicks J."/>
            <person name="Zeineldin M."/>
            <person name="Ward H."/>
            <person name="Wuenschmann A."/>
            <person name="Camp P."/>
            <person name="Farrell D."/>
            <person name="Lehman K."/>
            <person name="Thacker T."/>
            <person name="Cuthbert E."/>
        </authorList>
    </citation>
    <scope>NUCLEOTIDE SEQUENCE [LARGE SCALE GENOMIC DNA]</scope>
    <source>
        <strain evidence="1 2">Wuenschmanii</strain>
    </source>
</reference>
<dbReference type="RefSeq" id="WP_285188681.1">
    <property type="nucleotide sequence ID" value="NZ_CP126981.1"/>
</dbReference>
<evidence type="ECO:0000313" key="2">
    <source>
        <dbReference type="Proteomes" id="UP001236585"/>
    </source>
</evidence>
<gene>
    <name evidence="1" type="ORF">PT015_02920</name>
</gene>
<evidence type="ECO:0000313" key="1">
    <source>
        <dbReference type="EMBL" id="WIM88473.1"/>
    </source>
</evidence>
<keyword evidence="2" id="KW-1185">Reference proteome</keyword>
<sequence length="75" mass="8542">MPMTHILKKQTGDVWYLTTPQGQFVDAVVAPSQAEAALAVQHLVPRDGAWQGRRHGQYAYRAPGRIEVRRRAQRF</sequence>
<dbReference type="Proteomes" id="UP001236585">
    <property type="component" value="Chromosome"/>
</dbReference>
<proteinExistence type="predicted"/>